<evidence type="ECO:0000256" key="8">
    <source>
        <dbReference type="ARBA" id="ARBA00031960"/>
    </source>
</evidence>
<dbReference type="Ensembl" id="ENSLBET00000021750.1">
    <property type="protein sequence ID" value="ENSLBEP00000020625.1"/>
    <property type="gene ID" value="ENSLBEG00000015783.1"/>
</dbReference>
<comment type="subcellular location">
    <subcellularLocation>
        <location evidence="1">Nucleus</location>
    </subcellularLocation>
</comment>
<keyword evidence="4" id="KW-0805">Transcription regulation</keyword>
<dbReference type="GO" id="GO:0003712">
    <property type="term" value="F:transcription coregulator activity"/>
    <property type="evidence" value="ECO:0007669"/>
    <property type="project" value="TreeGrafter"/>
</dbReference>
<evidence type="ECO:0000256" key="5">
    <source>
        <dbReference type="ARBA" id="ARBA00023159"/>
    </source>
</evidence>
<dbReference type="Proteomes" id="UP000261660">
    <property type="component" value="Unplaced"/>
</dbReference>
<keyword evidence="6" id="KW-0804">Transcription</keyword>
<protein>
    <recommendedName>
        <fullName evidence="3">Mediator of RNA polymerase II transcription subunit 24</fullName>
    </recommendedName>
    <alternativeName>
        <fullName evidence="8">Mediator complex subunit 24</fullName>
    </alternativeName>
</protein>
<keyword evidence="10" id="KW-1185">Reference proteome</keyword>
<evidence type="ECO:0000256" key="1">
    <source>
        <dbReference type="ARBA" id="ARBA00004123"/>
    </source>
</evidence>
<evidence type="ECO:0000313" key="10">
    <source>
        <dbReference type="Proteomes" id="UP000261660"/>
    </source>
</evidence>
<evidence type="ECO:0000256" key="3">
    <source>
        <dbReference type="ARBA" id="ARBA00019693"/>
    </source>
</evidence>
<dbReference type="GO" id="GO:0060261">
    <property type="term" value="P:positive regulation of transcription initiation by RNA polymerase II"/>
    <property type="evidence" value="ECO:0007669"/>
    <property type="project" value="TreeGrafter"/>
</dbReference>
<evidence type="ECO:0000256" key="2">
    <source>
        <dbReference type="ARBA" id="ARBA00007864"/>
    </source>
</evidence>
<dbReference type="AlphaFoldDB" id="A0A3Q3MJZ1"/>
<reference evidence="9" key="1">
    <citation type="submission" date="2025-08" db="UniProtKB">
        <authorList>
            <consortium name="Ensembl"/>
        </authorList>
    </citation>
    <scope>IDENTIFICATION</scope>
</reference>
<evidence type="ECO:0000256" key="7">
    <source>
        <dbReference type="ARBA" id="ARBA00023242"/>
    </source>
</evidence>
<accession>A0A3Q3MJZ1</accession>
<dbReference type="GO" id="GO:0016592">
    <property type="term" value="C:mediator complex"/>
    <property type="evidence" value="ECO:0007669"/>
    <property type="project" value="InterPro"/>
</dbReference>
<proteinExistence type="inferred from homology"/>
<dbReference type="Pfam" id="PF11277">
    <property type="entry name" value="Med24_N"/>
    <property type="match status" value="2"/>
</dbReference>
<keyword evidence="5" id="KW-0010">Activator</keyword>
<comment type="similarity">
    <text evidence="2">Belongs to the Mediator complex subunit 24 family.</text>
</comment>
<dbReference type="PANTHER" id="PTHR12898">
    <property type="entry name" value="MEDIATOR OF RNA POLYMERASE II TRANSCRIPTION SUBUNIT 24"/>
    <property type="match status" value="1"/>
</dbReference>
<reference evidence="9" key="2">
    <citation type="submission" date="2025-09" db="UniProtKB">
        <authorList>
            <consortium name="Ensembl"/>
        </authorList>
    </citation>
    <scope>IDENTIFICATION</scope>
</reference>
<evidence type="ECO:0000256" key="6">
    <source>
        <dbReference type="ARBA" id="ARBA00023163"/>
    </source>
</evidence>
<name>A0A3Q3MJZ1_9LABR</name>
<sequence>MKVVNLKQAILQAWKERWSDYQWAINIKKNFPKGATWDYLNLAEALMEQAMIGPSPNPLILSYLKYAISSQMVSYSSVLMAISKFDDFSRELCVESLLEIMDMFCHRLSCHGKAEECIGLCRALLGVVVWLLQGCAWYCEKLRELGPSTSTEASLRACQERLHILMSSNKNRALVHISRLEEQGSWSNVEQSMLKVTDGLSSVPNQTLRTKLEESLSLVQGIPSMLSVQCDPPFHASFPSVHAFIMLEGTMNLTGETQPLVEQLMMIKRMQQIPAPLFVLEIWKACFTGLIESPEGTEELKWTAFTFLKIPQVLLRLKKYPQGDKGQDFMEDVNIAFQYLLKLTPLLDKADQRCNCDCLGMLLQECNKLGLLSDSNTACLTSKRTGDREYAPKQKTAENANIQPNPGLILRAEPTVTNILKTVDADHSKSPEGLLGVLGHMLSGKTKSASVRALLFDISFLMLCHVVQTYGSEVILSDPSPSGETPFFETWLQTCMPEEGKTLNPDHPCFRPEPGKVESLVTLLNNSSEMKLVQVKWHEICLSTPAAILEVLNAWENGVLSVEAVQKITDNIKGKVCSMAICAVAWLVAHVRMLGRDEREKPQTMIRQLVTPLYGENTLQFYNERVIIMSSIMEQMCADVFQQTAATMRPPMEGQEPIPYRNLLPAKDPIHVALSKQFQTVLRKGWVDSRALHLFESLLNMGGVFWFTKNLVKELLKETRQEWANRVVELLYSIFCLDTQQITLTLLGTILPDLLTDSAHWQSLADPPGKALAKLSVWCALSSYSSHHKGSFSARQRKRQREDIEDYNSLFPLDDTQPSKLMRLLSSNEDEPVALSSPGDRSMSSSLSASQLHTVNMRDPLNRVLANLFLLISSIVGSKMAGPHTQFVQSFMEECVDCLEQGSRGSILQFMPFTMVSELVKLPALAKPKVVLAITDLTLPLGRRVAAKAISAL</sequence>
<keyword evidence="7" id="KW-0539">Nucleus</keyword>
<dbReference type="GeneTree" id="ENSGT00390000016438"/>
<organism evidence="9 10">
    <name type="scientific">Labrus bergylta</name>
    <name type="common">ballan wrasse</name>
    <dbReference type="NCBI Taxonomy" id="56723"/>
    <lineage>
        <taxon>Eukaryota</taxon>
        <taxon>Metazoa</taxon>
        <taxon>Chordata</taxon>
        <taxon>Craniata</taxon>
        <taxon>Vertebrata</taxon>
        <taxon>Euteleostomi</taxon>
        <taxon>Actinopterygii</taxon>
        <taxon>Neopterygii</taxon>
        <taxon>Teleostei</taxon>
        <taxon>Neoteleostei</taxon>
        <taxon>Acanthomorphata</taxon>
        <taxon>Eupercaria</taxon>
        <taxon>Labriformes</taxon>
        <taxon>Labridae</taxon>
        <taxon>Labrus</taxon>
    </lineage>
</organism>
<evidence type="ECO:0000256" key="4">
    <source>
        <dbReference type="ARBA" id="ARBA00023015"/>
    </source>
</evidence>
<evidence type="ECO:0000313" key="9">
    <source>
        <dbReference type="Ensembl" id="ENSLBEP00000020625.1"/>
    </source>
</evidence>
<dbReference type="PANTHER" id="PTHR12898:SF1">
    <property type="entry name" value="MEDIATOR OF RNA POLYMERASE II TRANSCRIPTION SUBUNIT 24"/>
    <property type="match status" value="1"/>
</dbReference>
<dbReference type="InterPro" id="IPR021429">
    <property type="entry name" value="Mediator_Med24"/>
</dbReference>